<evidence type="ECO:0000313" key="1">
    <source>
        <dbReference type="EMBL" id="QHO70338.1"/>
    </source>
</evidence>
<accession>A0A7L5AID9</accession>
<reference evidence="1 2" key="1">
    <citation type="submission" date="2016-09" db="EMBL/GenBank/DDBJ databases">
        <title>Complete genome sequence of microbes from the polar regions.</title>
        <authorList>
            <person name="Liao L."/>
            <person name="Chen B."/>
        </authorList>
    </citation>
    <scope>NUCLEOTIDE SEQUENCE [LARGE SCALE GENOMIC DNA]</scope>
    <source>
        <strain evidence="1 2">ZS314</strain>
    </source>
</reference>
<organism evidence="1 2">
    <name type="scientific">Marisediminicola antarctica</name>
    <dbReference type="NCBI Taxonomy" id="674079"/>
    <lineage>
        <taxon>Bacteria</taxon>
        <taxon>Bacillati</taxon>
        <taxon>Actinomycetota</taxon>
        <taxon>Actinomycetes</taxon>
        <taxon>Micrococcales</taxon>
        <taxon>Microbacteriaceae</taxon>
        <taxon>Marisediminicola</taxon>
    </lineage>
</organism>
<gene>
    <name evidence="1" type="ORF">BHD05_12460</name>
</gene>
<proteinExistence type="predicted"/>
<dbReference type="EMBL" id="CP017146">
    <property type="protein sequence ID" value="QHO70338.1"/>
    <property type="molecule type" value="Genomic_DNA"/>
</dbReference>
<sequence>MDRSHEPHPAPFDPLLRTDRRRGTALDVLTAHFAHPSGKTIEIIGVKHFASPQFWDLLQADLDSRRPEAAIHYESPLDDSSAWGAWTRLKSRIGRQIDRASHAVWKNGGLAFQFDSLVVRDHWENHDTTTSRTIRSMPIGLMLSLAVLYVPIAMIRPLATAVGRSNTRGLLAAAGKPQSLTGMLRTSIVVDEREEIAANAAMKAEQSVIIIWGHAHLPGLGRRFQRNGFELVSTSWRELFDLGATASPGPREPALPR</sequence>
<evidence type="ECO:0000313" key="2">
    <source>
        <dbReference type="Proteomes" id="UP000464507"/>
    </source>
</evidence>
<dbReference type="KEGG" id="mant:BHD05_12460"/>
<keyword evidence="2" id="KW-1185">Reference proteome</keyword>
<dbReference type="AlphaFoldDB" id="A0A7L5AID9"/>
<name>A0A7L5AID9_9MICO</name>
<dbReference type="Proteomes" id="UP000464507">
    <property type="component" value="Chromosome"/>
</dbReference>
<protein>
    <submittedName>
        <fullName evidence="1">Uncharacterized protein</fullName>
    </submittedName>
</protein>